<evidence type="ECO:0000313" key="8">
    <source>
        <dbReference type="Proteomes" id="UP000049455"/>
    </source>
</evidence>
<evidence type="ECO:0000259" key="6">
    <source>
        <dbReference type="Pfam" id="PF04357"/>
    </source>
</evidence>
<comment type="subcellular location">
    <subcellularLocation>
        <location evidence="1">Membrane</location>
        <topology evidence="1">Single-pass membrane protein</topology>
    </subcellularLocation>
</comment>
<keyword evidence="8" id="KW-1185">Reference proteome</keyword>
<dbReference type="InterPro" id="IPR007452">
    <property type="entry name" value="TamB_C"/>
</dbReference>
<dbReference type="GO" id="GO:0009306">
    <property type="term" value="P:protein secretion"/>
    <property type="evidence" value="ECO:0007669"/>
    <property type="project" value="InterPro"/>
</dbReference>
<dbReference type="STRING" id="313367.JSE7799_02278"/>
<feature type="chain" id="PRO_5005810210" description="Translocation and assembly module TamB C-terminal domain-containing protein" evidence="5">
    <location>
        <begin position="21"/>
        <end position="1516"/>
    </location>
</feature>
<dbReference type="GO" id="GO:0097347">
    <property type="term" value="C:TAM protein secretion complex"/>
    <property type="evidence" value="ECO:0007669"/>
    <property type="project" value="TreeGrafter"/>
</dbReference>
<evidence type="ECO:0000256" key="4">
    <source>
        <dbReference type="ARBA" id="ARBA00023136"/>
    </source>
</evidence>
<keyword evidence="2" id="KW-0812">Transmembrane</keyword>
<evidence type="ECO:0000256" key="5">
    <source>
        <dbReference type="SAM" id="SignalP"/>
    </source>
</evidence>
<dbReference type="PANTHER" id="PTHR36985:SF1">
    <property type="entry name" value="TRANSLOCATION AND ASSEMBLY MODULE SUBUNIT TAMB"/>
    <property type="match status" value="1"/>
</dbReference>
<evidence type="ECO:0000313" key="7">
    <source>
        <dbReference type="EMBL" id="CUH39551.1"/>
    </source>
</evidence>
<evidence type="ECO:0000256" key="1">
    <source>
        <dbReference type="ARBA" id="ARBA00004167"/>
    </source>
</evidence>
<keyword evidence="5" id="KW-0732">Signal</keyword>
<name>A0A0M7BAY0_9RHOB</name>
<gene>
    <name evidence="7" type="ORF">JSE7799_02278</name>
</gene>
<reference evidence="7 8" key="1">
    <citation type="submission" date="2015-09" db="EMBL/GenBank/DDBJ databases">
        <authorList>
            <person name="Jackson K.R."/>
            <person name="Lunt B.L."/>
            <person name="Fisher J.N.B."/>
            <person name="Gardner A.V."/>
            <person name="Bailey M.E."/>
            <person name="Deus L.M."/>
            <person name="Earl A.S."/>
            <person name="Gibby P.D."/>
            <person name="Hartmann K.A."/>
            <person name="Liu J.E."/>
            <person name="Manci A.M."/>
            <person name="Nielsen D.A."/>
            <person name="Solomon M.B."/>
            <person name="Breakwell D.P."/>
            <person name="Burnett S.H."/>
            <person name="Grose J.H."/>
        </authorList>
    </citation>
    <scope>NUCLEOTIDE SEQUENCE [LARGE SCALE GENOMIC DNA]</scope>
    <source>
        <strain evidence="7 8">CECT 7799</strain>
    </source>
</reference>
<dbReference type="GO" id="GO:0005886">
    <property type="term" value="C:plasma membrane"/>
    <property type="evidence" value="ECO:0007669"/>
    <property type="project" value="InterPro"/>
</dbReference>
<dbReference type="Proteomes" id="UP000049455">
    <property type="component" value="Unassembled WGS sequence"/>
</dbReference>
<dbReference type="Pfam" id="PF04357">
    <property type="entry name" value="TamB"/>
    <property type="match status" value="1"/>
</dbReference>
<evidence type="ECO:0000256" key="3">
    <source>
        <dbReference type="ARBA" id="ARBA00022989"/>
    </source>
</evidence>
<dbReference type="EMBL" id="CYPR01000157">
    <property type="protein sequence ID" value="CUH39551.1"/>
    <property type="molecule type" value="Genomic_DNA"/>
</dbReference>
<evidence type="ECO:0000256" key="2">
    <source>
        <dbReference type="ARBA" id="ARBA00022692"/>
    </source>
</evidence>
<keyword evidence="3" id="KW-1133">Transmembrane helix</keyword>
<protein>
    <recommendedName>
        <fullName evidence="6">Translocation and assembly module TamB C-terminal domain-containing protein</fullName>
    </recommendedName>
</protein>
<proteinExistence type="predicted"/>
<organism evidence="7 8">
    <name type="scientific">Jannaschia seosinensis</name>
    <dbReference type="NCBI Taxonomy" id="313367"/>
    <lineage>
        <taxon>Bacteria</taxon>
        <taxon>Pseudomonadati</taxon>
        <taxon>Pseudomonadota</taxon>
        <taxon>Alphaproteobacteria</taxon>
        <taxon>Rhodobacterales</taxon>
        <taxon>Roseobacteraceae</taxon>
        <taxon>Jannaschia</taxon>
    </lineage>
</organism>
<feature type="domain" description="Translocation and assembly module TamB C-terminal" evidence="6">
    <location>
        <begin position="1165"/>
        <end position="1516"/>
    </location>
</feature>
<dbReference type="RefSeq" id="WP_055663719.1">
    <property type="nucleotide sequence ID" value="NZ_CYPR01000157.1"/>
</dbReference>
<sequence>MKQFLAPLAVALAVASPASAQDAEAARDRGFIVGLIEDNLSAPGLQVRLEGFEGALSSQASLDLLQVSDDEGVWLRLEDVVLDWSRSALLRGRLEVEELSAGLIRVERAPLPPEGVEALPDAGASGGFSLPNLPVSVDIDRLNAERIELGAPLVGQELALTLEASAELDEGSGSVTLEARRLDDVEGSFSIEAAYRAETEELSVDLDIAEGEGGIAATLLQLPGAPAIRLTVDGSGPLDDFEADVAIASDGVERIGGDVTLSGIEDGRRFAVDLDGDVTSLFAPRYRAFFGDEVGLLARGAIYDDGRIALDTLEVNTQALTLSGEAVIGADGWPTLLDITGEISADDGTPVLLPVGEATTLGRAAFLLRHDASVSEDWRLVLTANDYDAPTLAFARAALRATGTLAREDGIVAAATGAVETRLIGLDLADDALARAVGSDVALTGDVAWEAGAPVRIADLVLDGSGYGLRGGVVIDATDPEAPLTVSPDLVAQIAAFSQFSELAGLEDLAGSGEVTLSGDIAPIAGSFDLSVEALARDLAFGIERVDGLLAGETTLDLAARRTVEGTFLEALSLKNPQLTVSGEARLIAEDAETGETSAAELTARIADGTVIDPRLDGPVTLQADLAQNAAGIWQGDVAATAPEGVTVSASGALTGDSPDITFAAEVPNLSAYAEGVPGALSLDGRAFARGGVWSVEADAAGPYGATAEISGPVTGDAVEIAFEARLPDLSDPVPAVADLDALQGPVTLSGVVTQPGGQWAVDVAADAPSGITARAEGVVTGPAARLEYVATVPEVQDFVPAIEGRLDLDGALARRGEDWALEVEARGPYDAVVTAETVLTEQPLRVDFTADIDDLSPLAPVPGGLSVTGEAVQTEDGFVIDLNGTGPYDATLDVSVDLTGPGPRITAEGRIPDSSALVPQLAGPLTYDVVAEQVDGQWRVAADVDGAQGISASVDGIATGPEADLDFDLSVANVAPFAPGLDGALDASGRLFQQGGNWNVDLDASGPLNASLDAQGVLTGGAPSAEFTLSVPDIGRIVPEISGPLSASGTATQQGDAWALDVDLDGPAGTNAAVDGTIGTDGTLDLSVEGAAPLGLANGILAPQRLTGVAQFDLDVTGPAGLDAVSGTIRTSDAALVLPTARNRLENIEATVTLSGGRAQIALTGSPEAGGTLSIDGPITLSAPFNADLSAEFDITLDDPALYTADLEGRIAVTGPLTGGATISGDILVDEAEIVVPASGLTAIGELPEIEHLGIPRPVQRTLARADQLNRGSDAEDARGGGGPAYPLDLTIRAPGEIFVRGRGLNAELGGDLRLTGTTANPIAAGGFRLIRGRLDLLGQRFALDEGSISFAGSFVPIVRLVATTVTDTVTASIVIEGPPSEIDVSFESVPELPEEEVVAQIFFGRDLSQLSPVQALQLANSIATLAGRGQAGLLNDLRSSTGLDDLDVTTDAEGNVGLRAGKYLSDNVYTDVQVDQDGAASISLNLDVTPNLTVRGATGAAGDTSLGVFFERDY</sequence>
<accession>A0A0M7BAY0</accession>
<feature type="signal peptide" evidence="5">
    <location>
        <begin position="1"/>
        <end position="20"/>
    </location>
</feature>
<dbReference type="PANTHER" id="PTHR36985">
    <property type="entry name" value="TRANSLOCATION AND ASSEMBLY MODULE SUBUNIT TAMB"/>
    <property type="match status" value="1"/>
</dbReference>
<dbReference type="OrthoDB" id="7784409at2"/>
<keyword evidence="4" id="KW-0472">Membrane</keyword>